<feature type="region of interest" description="Disordered" evidence="1">
    <location>
        <begin position="1"/>
        <end position="77"/>
    </location>
</feature>
<protein>
    <submittedName>
        <fullName evidence="2">Uncharacterized protein</fullName>
    </submittedName>
</protein>
<dbReference type="AlphaFoldDB" id="A0AAD5XQM1"/>
<gene>
    <name evidence="2" type="ORF">HDU87_005966</name>
</gene>
<accession>A0AAD5XQM1</accession>
<feature type="compositionally biased region" description="Low complexity" evidence="1">
    <location>
        <begin position="37"/>
        <end position="54"/>
    </location>
</feature>
<evidence type="ECO:0000313" key="3">
    <source>
        <dbReference type="Proteomes" id="UP001212152"/>
    </source>
</evidence>
<dbReference type="EMBL" id="JADGJQ010000005">
    <property type="protein sequence ID" value="KAJ3183850.1"/>
    <property type="molecule type" value="Genomic_DNA"/>
</dbReference>
<organism evidence="2 3">
    <name type="scientific">Geranomyces variabilis</name>
    <dbReference type="NCBI Taxonomy" id="109894"/>
    <lineage>
        <taxon>Eukaryota</taxon>
        <taxon>Fungi</taxon>
        <taxon>Fungi incertae sedis</taxon>
        <taxon>Chytridiomycota</taxon>
        <taxon>Chytridiomycota incertae sedis</taxon>
        <taxon>Chytridiomycetes</taxon>
        <taxon>Spizellomycetales</taxon>
        <taxon>Powellomycetaceae</taxon>
        <taxon>Geranomyces</taxon>
    </lineage>
</organism>
<comment type="caution">
    <text evidence="2">The sequence shown here is derived from an EMBL/GenBank/DDBJ whole genome shotgun (WGS) entry which is preliminary data.</text>
</comment>
<reference evidence="2" key="1">
    <citation type="submission" date="2020-05" db="EMBL/GenBank/DDBJ databases">
        <title>Phylogenomic resolution of chytrid fungi.</title>
        <authorList>
            <person name="Stajich J.E."/>
            <person name="Amses K."/>
            <person name="Simmons R."/>
            <person name="Seto K."/>
            <person name="Myers J."/>
            <person name="Bonds A."/>
            <person name="Quandt C.A."/>
            <person name="Barry K."/>
            <person name="Liu P."/>
            <person name="Grigoriev I."/>
            <person name="Longcore J.E."/>
            <person name="James T.Y."/>
        </authorList>
    </citation>
    <scope>NUCLEOTIDE SEQUENCE</scope>
    <source>
        <strain evidence="2">JEL0379</strain>
    </source>
</reference>
<name>A0AAD5XQM1_9FUNG</name>
<evidence type="ECO:0000313" key="2">
    <source>
        <dbReference type="EMBL" id="KAJ3183850.1"/>
    </source>
</evidence>
<sequence>MGRSAKFNRVGKTKKERDAIKITMNSRISKKPASGPSAARKSATASTTAVPTAANKLPARKGGVSETGGSSRKTDTAMEGVATAADKAAIEAAPAKKHILSGRVDYVSLMNSRRSAKALKELKEMKP</sequence>
<keyword evidence="3" id="KW-1185">Reference proteome</keyword>
<dbReference type="Proteomes" id="UP001212152">
    <property type="component" value="Unassembled WGS sequence"/>
</dbReference>
<evidence type="ECO:0000256" key="1">
    <source>
        <dbReference type="SAM" id="MobiDB-lite"/>
    </source>
</evidence>
<proteinExistence type="predicted"/>